<evidence type="ECO:0000313" key="2">
    <source>
        <dbReference type="EMBL" id="PUU74704.1"/>
    </source>
</evidence>
<sequence>MGKKWDFEISFRCGFVSNMVPSFFLFPFGFVLFLYSILFGAWRGGFFFDWGSPHFFFFLPPFISINPLRLLNFGSSAVGSDRELVMGIRICGLFFGTIYRIVGGFKFGLLSHTEVAPKFTVVEASGYVFSSYQQSCRSCSKCGSGASPITIARGGAITIKLPVAAMIRRNGNHPVGKFYINLSSLPSCKSTAQYRIRK</sequence>
<feature type="transmembrane region" description="Helical" evidence="1">
    <location>
        <begin position="20"/>
        <end position="42"/>
    </location>
</feature>
<name>A0A2T6ZH22_TUBBO</name>
<dbReference type="AlphaFoldDB" id="A0A2T6ZH22"/>
<keyword evidence="3" id="KW-1185">Reference proteome</keyword>
<accession>A0A2T6ZH22</accession>
<gene>
    <name evidence="2" type="ORF">B9Z19DRAFT_413112</name>
</gene>
<dbReference type="Proteomes" id="UP000244722">
    <property type="component" value="Unassembled WGS sequence"/>
</dbReference>
<evidence type="ECO:0000256" key="1">
    <source>
        <dbReference type="SAM" id="Phobius"/>
    </source>
</evidence>
<keyword evidence="1" id="KW-0472">Membrane</keyword>
<protein>
    <submittedName>
        <fullName evidence="2">Uncharacterized protein</fullName>
    </submittedName>
</protein>
<keyword evidence="1" id="KW-1133">Transmembrane helix</keyword>
<feature type="transmembrane region" description="Helical" evidence="1">
    <location>
        <begin position="54"/>
        <end position="72"/>
    </location>
</feature>
<keyword evidence="1" id="KW-0812">Transmembrane</keyword>
<comment type="caution">
    <text evidence="2">The sequence shown here is derived from an EMBL/GenBank/DDBJ whole genome shotgun (WGS) entry which is preliminary data.</text>
</comment>
<organism evidence="2 3">
    <name type="scientific">Tuber borchii</name>
    <name type="common">White truffle</name>
    <dbReference type="NCBI Taxonomy" id="42251"/>
    <lineage>
        <taxon>Eukaryota</taxon>
        <taxon>Fungi</taxon>
        <taxon>Dikarya</taxon>
        <taxon>Ascomycota</taxon>
        <taxon>Pezizomycotina</taxon>
        <taxon>Pezizomycetes</taxon>
        <taxon>Pezizales</taxon>
        <taxon>Tuberaceae</taxon>
        <taxon>Tuber</taxon>
    </lineage>
</organism>
<dbReference type="EMBL" id="NESQ01000279">
    <property type="protein sequence ID" value="PUU74704.1"/>
    <property type="molecule type" value="Genomic_DNA"/>
</dbReference>
<reference evidence="2 3" key="1">
    <citation type="submission" date="2017-04" db="EMBL/GenBank/DDBJ databases">
        <title>Draft genome sequence of Tuber borchii Vittad., a whitish edible truffle.</title>
        <authorList>
            <consortium name="DOE Joint Genome Institute"/>
            <person name="Murat C."/>
            <person name="Kuo A."/>
            <person name="Barry K.W."/>
            <person name="Clum A."/>
            <person name="Dockter R.B."/>
            <person name="Fauchery L."/>
            <person name="Iotti M."/>
            <person name="Kohler A."/>
            <person name="Labutti K."/>
            <person name="Lindquist E.A."/>
            <person name="Lipzen A."/>
            <person name="Ohm R.A."/>
            <person name="Wang M."/>
            <person name="Grigoriev I.V."/>
            <person name="Zambonelli A."/>
            <person name="Martin F.M."/>
        </authorList>
    </citation>
    <scope>NUCLEOTIDE SEQUENCE [LARGE SCALE GENOMIC DNA]</scope>
    <source>
        <strain evidence="2 3">Tbo3840</strain>
    </source>
</reference>
<evidence type="ECO:0000313" key="3">
    <source>
        <dbReference type="Proteomes" id="UP000244722"/>
    </source>
</evidence>
<proteinExistence type="predicted"/>